<reference evidence="3 4" key="1">
    <citation type="submission" date="2019-07" db="EMBL/GenBank/DDBJ databases">
        <title>Genomes of Cafeteria roenbergensis.</title>
        <authorList>
            <person name="Fischer M.G."/>
            <person name="Hackl T."/>
            <person name="Roman M."/>
        </authorList>
    </citation>
    <scope>NUCLEOTIDE SEQUENCE [LARGE SCALE GENOMIC DNA]</scope>
    <source>
        <strain evidence="3 4">BVI</strain>
    </source>
</reference>
<feature type="compositionally biased region" description="Acidic residues" evidence="1">
    <location>
        <begin position="425"/>
        <end position="463"/>
    </location>
</feature>
<dbReference type="Pfam" id="PF17783">
    <property type="entry name" value="WHD_CvfB"/>
    <property type="match status" value="1"/>
</dbReference>
<feature type="compositionally biased region" description="Polar residues" evidence="1">
    <location>
        <begin position="1"/>
        <end position="11"/>
    </location>
</feature>
<evidence type="ECO:0000256" key="1">
    <source>
        <dbReference type="SAM" id="MobiDB-lite"/>
    </source>
</evidence>
<gene>
    <name evidence="3" type="ORF">FNF29_02861</name>
</gene>
<dbReference type="InterPro" id="IPR040764">
    <property type="entry name" value="CvfB_WH"/>
</dbReference>
<sequence>MHLESEPQSEVSWRDGEPAARTKQDIVSDIIAASVEQAPPGASALLRFANAPESSLSPGDSVVVYPLGSLEDLPTAQGGPSRRRPAGGGLGSLAGKPSSSKQAAGNVLEVAPTPHNAKSSTDCARQLISEVVRSGGRLALNDKSPPDVIHARLAMSKSQFRRALGYHLSRRRLLVAGGELVLVNRTKRAQLLAEAQQKHAADGPDKQAPAAVRPTSFPLWPHRKRVSPALAPLALPGSGVSRTQAAKLLDERRRNQAEASLQAQQILLEGSPARSVPASKGLALRAERAEGAAWVAAQRLASSAAKAAREKELVGLDSGVDASFEDGLVLTIDSDGERFGRMTADNVFEEDRPERKIRLRSDAPAGASGRRRRGSPAVAVFADDRDDSSDSDSSSPAAGEASVEATADSWAHRAEELEAMSLLSDSDEGSSSDWLDEDDLDGLSSSDEDEDDGQVTLGDEELAPEAQARAAEAGHGQASGQVPLGQMPDSEFSRLLDPLGVVAAGKSQAPARRAGLPASRKVQRELRKAAAAVPPPQARHSGRWRKLRVTLPQPDLGGGVIPEDESDDADLEYFKRLEGGVFPGRSDAAVEEAEEVEEDERWTAMVGNWLRLTDQDGVAASGPVPASLSLAQLKRHARRQIQATELRRGTTVSRPGLTRKRKEARRRVDGLIAAASKADDGGPSSGDSRA</sequence>
<feature type="compositionally biased region" description="Basic and acidic residues" evidence="1">
    <location>
        <begin position="12"/>
        <end position="22"/>
    </location>
</feature>
<accession>A0A5A8CQ20</accession>
<feature type="region of interest" description="Disordered" evidence="1">
    <location>
        <begin position="70"/>
        <end position="104"/>
    </location>
</feature>
<evidence type="ECO:0000259" key="2">
    <source>
        <dbReference type="Pfam" id="PF17783"/>
    </source>
</evidence>
<dbReference type="InterPro" id="IPR036388">
    <property type="entry name" value="WH-like_DNA-bd_sf"/>
</dbReference>
<organism evidence="3 4">
    <name type="scientific">Cafeteria roenbergensis</name>
    <name type="common">Marine flagellate</name>
    <dbReference type="NCBI Taxonomy" id="33653"/>
    <lineage>
        <taxon>Eukaryota</taxon>
        <taxon>Sar</taxon>
        <taxon>Stramenopiles</taxon>
        <taxon>Bigyra</taxon>
        <taxon>Opalozoa</taxon>
        <taxon>Bicosoecida</taxon>
        <taxon>Cafeteriaceae</taxon>
        <taxon>Cafeteria</taxon>
    </lineage>
</organism>
<feature type="domain" description="Conserved virulence factor B-like winged helix" evidence="2">
    <location>
        <begin position="127"/>
        <end position="173"/>
    </location>
</feature>
<dbReference type="Gene3D" id="1.10.10.10">
    <property type="entry name" value="Winged helix-like DNA-binding domain superfamily/Winged helix DNA-binding domain"/>
    <property type="match status" value="1"/>
</dbReference>
<name>A0A5A8CQ20_CAFRO</name>
<feature type="compositionally biased region" description="Basic and acidic residues" evidence="1">
    <location>
        <begin position="349"/>
        <end position="361"/>
    </location>
</feature>
<feature type="region of interest" description="Disordered" evidence="1">
    <location>
        <begin position="1"/>
        <end position="22"/>
    </location>
</feature>
<feature type="region of interest" description="Disordered" evidence="1">
    <location>
        <begin position="640"/>
        <end position="690"/>
    </location>
</feature>
<dbReference type="Proteomes" id="UP000323011">
    <property type="component" value="Unassembled WGS sequence"/>
</dbReference>
<evidence type="ECO:0000313" key="4">
    <source>
        <dbReference type="Proteomes" id="UP000323011"/>
    </source>
</evidence>
<keyword evidence="4" id="KW-1185">Reference proteome</keyword>
<comment type="caution">
    <text evidence="3">The sequence shown here is derived from an EMBL/GenBank/DDBJ whole genome shotgun (WGS) entry which is preliminary data.</text>
</comment>
<feature type="region of interest" description="Disordered" evidence="1">
    <location>
        <begin position="505"/>
        <end position="567"/>
    </location>
</feature>
<feature type="compositionally biased region" description="Low complexity" evidence="1">
    <location>
        <begin position="464"/>
        <end position="473"/>
    </location>
</feature>
<feature type="region of interest" description="Disordered" evidence="1">
    <location>
        <begin position="344"/>
        <end position="492"/>
    </location>
</feature>
<proteinExistence type="predicted"/>
<evidence type="ECO:0000313" key="3">
    <source>
        <dbReference type="EMBL" id="KAA0153871.1"/>
    </source>
</evidence>
<dbReference type="EMBL" id="VLTN01000014">
    <property type="protein sequence ID" value="KAA0153871.1"/>
    <property type="molecule type" value="Genomic_DNA"/>
</dbReference>
<protein>
    <recommendedName>
        <fullName evidence="2">Conserved virulence factor B-like winged helix domain-containing protein</fullName>
    </recommendedName>
</protein>
<dbReference type="AlphaFoldDB" id="A0A5A8CQ20"/>